<organism evidence="4 5">
    <name type="scientific">Rhodohalobacter sulfatireducens</name>
    <dbReference type="NCBI Taxonomy" id="2911366"/>
    <lineage>
        <taxon>Bacteria</taxon>
        <taxon>Pseudomonadati</taxon>
        <taxon>Balneolota</taxon>
        <taxon>Balneolia</taxon>
        <taxon>Balneolales</taxon>
        <taxon>Balneolaceae</taxon>
        <taxon>Rhodohalobacter</taxon>
    </lineage>
</organism>
<dbReference type="Gene3D" id="3.40.140.10">
    <property type="entry name" value="Cytidine Deaminase, domain 2"/>
    <property type="match status" value="1"/>
</dbReference>
<keyword evidence="5" id="KW-1185">Reference proteome</keyword>
<dbReference type="PANTHER" id="PTHR11079">
    <property type="entry name" value="CYTOSINE DEAMINASE FAMILY MEMBER"/>
    <property type="match status" value="1"/>
</dbReference>
<dbReference type="PROSITE" id="PS00903">
    <property type="entry name" value="CYT_DCMP_DEAMINASES_1"/>
    <property type="match status" value="1"/>
</dbReference>
<proteinExistence type="predicted"/>
<dbReference type="InterPro" id="IPR016193">
    <property type="entry name" value="Cytidine_deaminase-like"/>
</dbReference>
<reference evidence="4" key="1">
    <citation type="submission" date="2022-01" db="EMBL/GenBank/DDBJ databases">
        <authorList>
            <person name="Wang Y."/>
        </authorList>
    </citation>
    <scope>NUCLEOTIDE SEQUENCE</scope>
    <source>
        <strain evidence="4">WB101</strain>
    </source>
</reference>
<reference evidence="4" key="2">
    <citation type="submission" date="2024-05" db="EMBL/GenBank/DDBJ databases">
        <title>Rhodohalobacter halophilus gen. nov., sp. nov., a moderately halophilic member of the family Balneolaceae.</title>
        <authorList>
            <person name="Xia J."/>
        </authorList>
    </citation>
    <scope>NUCLEOTIDE SEQUENCE</scope>
    <source>
        <strain evidence="4">WB101</strain>
    </source>
</reference>
<evidence type="ECO:0000256" key="1">
    <source>
        <dbReference type="ARBA" id="ARBA00022723"/>
    </source>
</evidence>
<dbReference type="InterPro" id="IPR002125">
    <property type="entry name" value="CMP_dCMP_dom"/>
</dbReference>
<dbReference type="PANTHER" id="PTHR11079:SF162">
    <property type="entry name" value="RIBOFLAVIN BIOSYNTHESIS PROTEIN PYRD, CHLOROPLASTIC"/>
    <property type="match status" value="1"/>
</dbReference>
<evidence type="ECO:0000259" key="3">
    <source>
        <dbReference type="PROSITE" id="PS51747"/>
    </source>
</evidence>
<dbReference type="EMBL" id="JAKLWS010000017">
    <property type="protein sequence ID" value="MCG2589535.1"/>
    <property type="molecule type" value="Genomic_DNA"/>
</dbReference>
<evidence type="ECO:0000256" key="2">
    <source>
        <dbReference type="ARBA" id="ARBA00022833"/>
    </source>
</evidence>
<keyword evidence="1" id="KW-0479">Metal-binding</keyword>
<protein>
    <submittedName>
        <fullName evidence="4">Nucleoside deaminase</fullName>
    </submittedName>
</protein>
<name>A0ABS9KFD2_9BACT</name>
<feature type="domain" description="CMP/dCMP-type deaminase" evidence="3">
    <location>
        <begin position="5"/>
        <end position="126"/>
    </location>
</feature>
<sequence>MVSIKSNKEIMQAAIHVAEKNETPFGAALAMGNELFAAAANQTSQKSDPTAHAEIEVIRKLSDQLQKKDLSGFTLYTTCEPCPMCMSAIIWSGISTVVFGCDIPIISTYMKQIHIRAEEIAQKSSADVEIHSGFMIAECEDLLRKYS</sequence>
<dbReference type="Pfam" id="PF00383">
    <property type="entry name" value="dCMP_cyt_deam_1"/>
    <property type="match status" value="1"/>
</dbReference>
<dbReference type="InterPro" id="IPR016192">
    <property type="entry name" value="APOBEC/CMP_deaminase_Zn-bd"/>
</dbReference>
<comment type="caution">
    <text evidence="4">The sequence shown here is derived from an EMBL/GenBank/DDBJ whole genome shotgun (WGS) entry which is preliminary data.</text>
</comment>
<evidence type="ECO:0000313" key="4">
    <source>
        <dbReference type="EMBL" id="MCG2589535.1"/>
    </source>
</evidence>
<dbReference type="SUPFAM" id="SSF53927">
    <property type="entry name" value="Cytidine deaminase-like"/>
    <property type="match status" value="1"/>
</dbReference>
<dbReference type="CDD" id="cd01285">
    <property type="entry name" value="nucleoside_deaminase"/>
    <property type="match status" value="1"/>
</dbReference>
<dbReference type="Proteomes" id="UP001165366">
    <property type="component" value="Unassembled WGS sequence"/>
</dbReference>
<evidence type="ECO:0000313" key="5">
    <source>
        <dbReference type="Proteomes" id="UP001165366"/>
    </source>
</evidence>
<dbReference type="PROSITE" id="PS51747">
    <property type="entry name" value="CYT_DCMP_DEAMINASES_2"/>
    <property type="match status" value="1"/>
</dbReference>
<gene>
    <name evidence="4" type="ORF">L6773_13230</name>
</gene>
<accession>A0ABS9KFD2</accession>
<keyword evidence="2" id="KW-0862">Zinc</keyword>
<dbReference type="RefSeq" id="WP_237854895.1">
    <property type="nucleotide sequence ID" value="NZ_JAKLWS010000017.1"/>
</dbReference>